<reference evidence="2 3" key="2">
    <citation type="journal article" date="2015" name="Biomed. Res. Int.">
        <title>Effects of Arsenite Resistance on the Growth and Functional Gene Expression of Leptospirillum ferriphilum and Acidithiobacillus thiooxidans in Pure Culture and Coculture.</title>
        <authorList>
            <person name="Jiang H."/>
            <person name="Liang Y."/>
            <person name="Yin H."/>
            <person name="Xiao Y."/>
            <person name="Guo X."/>
            <person name="Xu Y."/>
            <person name="Hu Q."/>
            <person name="Liu H."/>
            <person name="Liu X."/>
        </authorList>
    </citation>
    <scope>NUCLEOTIDE SEQUENCE [LARGE SCALE GENOMIC DNA]</scope>
    <source>
        <strain evidence="2 3">YSK</strain>
    </source>
</reference>
<evidence type="ECO:0000313" key="3">
    <source>
        <dbReference type="Proteomes" id="UP000027059"/>
    </source>
</evidence>
<organism evidence="2 3">
    <name type="scientific">Leptospirillum ferriphilum YSK</name>
    <dbReference type="NCBI Taxonomy" id="1441628"/>
    <lineage>
        <taxon>Bacteria</taxon>
        <taxon>Pseudomonadati</taxon>
        <taxon>Nitrospirota</taxon>
        <taxon>Nitrospiria</taxon>
        <taxon>Nitrospirales</taxon>
        <taxon>Nitrospiraceae</taxon>
        <taxon>Leptospirillum</taxon>
    </lineage>
</organism>
<dbReference type="SUPFAM" id="SSF51735">
    <property type="entry name" value="NAD(P)-binding Rossmann-fold domains"/>
    <property type="match status" value="1"/>
</dbReference>
<protein>
    <submittedName>
        <fullName evidence="2">NADPH:quinone oxidoreductase</fullName>
    </submittedName>
</protein>
<name>A0A059XS26_9BACT</name>
<dbReference type="PANTHER" id="PTHR45033">
    <property type="match status" value="1"/>
</dbReference>
<proteinExistence type="predicted"/>
<dbReference type="InterPro" id="IPR020843">
    <property type="entry name" value="ER"/>
</dbReference>
<dbReference type="InterPro" id="IPR052711">
    <property type="entry name" value="Zinc_ADH-like"/>
</dbReference>
<dbReference type="EMBL" id="CP007243">
    <property type="protein sequence ID" value="AIA29820.1"/>
    <property type="molecule type" value="Genomic_DNA"/>
</dbReference>
<dbReference type="SUPFAM" id="SSF50129">
    <property type="entry name" value="GroES-like"/>
    <property type="match status" value="1"/>
</dbReference>
<dbReference type="InterPro" id="IPR013154">
    <property type="entry name" value="ADH-like_N"/>
</dbReference>
<dbReference type="GO" id="GO:0016491">
    <property type="term" value="F:oxidoreductase activity"/>
    <property type="evidence" value="ECO:0007669"/>
    <property type="project" value="InterPro"/>
</dbReference>
<dbReference type="KEGG" id="lfp:Y981_00280"/>
<gene>
    <name evidence="2" type="ORF">Y981_00280</name>
</gene>
<feature type="domain" description="Enoyl reductase (ER)" evidence="1">
    <location>
        <begin position="14"/>
        <end position="336"/>
    </location>
</feature>
<dbReference type="InterPro" id="IPR036291">
    <property type="entry name" value="NAD(P)-bd_dom_sf"/>
</dbReference>
<dbReference type="AlphaFoldDB" id="A0A059XS26"/>
<dbReference type="HOGENOM" id="CLU_026673_3_4_0"/>
<evidence type="ECO:0000259" key="1">
    <source>
        <dbReference type="SMART" id="SM00829"/>
    </source>
</evidence>
<accession>A0A059XS26</accession>
<dbReference type="PANTHER" id="PTHR45033:SF2">
    <property type="entry name" value="ZINC-TYPE ALCOHOL DEHYDROGENASE-LIKE PROTEIN C1773.06C"/>
    <property type="match status" value="1"/>
</dbReference>
<keyword evidence="3" id="KW-1185">Reference proteome</keyword>
<reference evidence="3" key="1">
    <citation type="submission" date="2014-02" db="EMBL/GenBank/DDBJ databases">
        <title>Complete genome sequence and comparative genomic analysis of the nitrogen-fixing bacterium Leptospirillum ferriphilum YSK.</title>
        <authorList>
            <person name="Guo X."/>
            <person name="Yin H."/>
            <person name="Liang Y."/>
            <person name="Hu Q."/>
            <person name="Ma L."/>
            <person name="Xiao Y."/>
            <person name="Zhang X."/>
            <person name="Qiu G."/>
            <person name="Liu X."/>
        </authorList>
    </citation>
    <scope>NUCLEOTIDE SEQUENCE [LARGE SCALE GENOMIC DNA]</scope>
    <source>
        <strain evidence="3">YSK</strain>
    </source>
</reference>
<sequence>MKAYVIDRFGQDPGQALRVTEKNIPPPGPEEVRVRMRYASLNFRDLRIFRGQYRPALPLQVVPLSDGCGIVEATGEHVRHFHPGDRVATTFFQEVSSGGGPDSSSRVTLGCERDGVLSEWVTVPQSGLVPVPAHLSDSEASTLTCAGLTAWNALMEGDPVRPGETVLIQGTGGVSIFALQFARLSGCRTIVLSRHEEKLERARKLGASETINTRACPEWEKEVLKRTGGQGVDRVIEVTGGESLPRSLEATRTGGQIQVIGVLSGVESRVSLLPVLMKEIRLRGLLVGDRPMFLRMNRAVEANRLIPVVDRIFSFEDALDAYRVLDRGAAFGKLVIRISDS</sequence>
<dbReference type="Pfam" id="PF08240">
    <property type="entry name" value="ADH_N"/>
    <property type="match status" value="1"/>
</dbReference>
<dbReference type="Proteomes" id="UP000027059">
    <property type="component" value="Chromosome"/>
</dbReference>
<dbReference type="InterPro" id="IPR011032">
    <property type="entry name" value="GroES-like_sf"/>
</dbReference>
<dbReference type="InterPro" id="IPR013149">
    <property type="entry name" value="ADH-like_C"/>
</dbReference>
<dbReference type="Pfam" id="PF00107">
    <property type="entry name" value="ADH_zinc_N"/>
    <property type="match status" value="1"/>
</dbReference>
<dbReference type="SMART" id="SM00829">
    <property type="entry name" value="PKS_ER"/>
    <property type="match status" value="1"/>
</dbReference>
<dbReference type="RefSeq" id="WP_038504202.1">
    <property type="nucleotide sequence ID" value="NZ_CP007243.1"/>
</dbReference>
<dbReference type="CDD" id="cd08276">
    <property type="entry name" value="MDR7"/>
    <property type="match status" value="1"/>
</dbReference>
<dbReference type="Gene3D" id="3.40.50.720">
    <property type="entry name" value="NAD(P)-binding Rossmann-like Domain"/>
    <property type="match status" value="1"/>
</dbReference>
<dbReference type="OrthoDB" id="3175656at2"/>
<evidence type="ECO:0000313" key="2">
    <source>
        <dbReference type="EMBL" id="AIA29820.1"/>
    </source>
</evidence>
<dbReference type="Gene3D" id="3.90.180.10">
    <property type="entry name" value="Medium-chain alcohol dehydrogenases, catalytic domain"/>
    <property type="match status" value="1"/>
</dbReference>